<evidence type="ECO:0000256" key="2">
    <source>
        <dbReference type="ARBA" id="ARBA00007524"/>
    </source>
</evidence>
<organism evidence="7 8">
    <name type="scientific">Methanobacterium lacus (strain AL-21)</name>
    <dbReference type="NCBI Taxonomy" id="877455"/>
    <lineage>
        <taxon>Archaea</taxon>
        <taxon>Methanobacteriati</taxon>
        <taxon>Methanobacteriota</taxon>
        <taxon>Methanomada group</taxon>
        <taxon>Methanobacteria</taxon>
        <taxon>Methanobacteriales</taxon>
        <taxon>Methanobacteriaceae</taxon>
        <taxon>Methanobacterium</taxon>
    </lineage>
</organism>
<accession>F0T9F9</accession>
<proteinExistence type="inferred from homology"/>
<dbReference type="EMBL" id="CP002551">
    <property type="protein sequence ID" value="ADZ08707.1"/>
    <property type="molecule type" value="Genomic_DNA"/>
</dbReference>
<dbReference type="KEGG" id="mel:Metbo_0455"/>
<evidence type="ECO:0000256" key="4">
    <source>
        <dbReference type="ARBA" id="ARBA00022989"/>
    </source>
</evidence>
<dbReference type="OrthoDB" id="212929at2157"/>
<keyword evidence="8" id="KW-1185">Reference proteome</keyword>
<comment type="similarity">
    <text evidence="2">Belongs to the TspO/BZRP family.</text>
</comment>
<dbReference type="InterPro" id="IPR038330">
    <property type="entry name" value="TspO/MBR-related_sf"/>
</dbReference>
<comment type="subcellular location">
    <subcellularLocation>
        <location evidence="1">Membrane</location>
        <topology evidence="1">Multi-pass membrane protein</topology>
    </subcellularLocation>
</comment>
<evidence type="ECO:0000256" key="6">
    <source>
        <dbReference type="SAM" id="Phobius"/>
    </source>
</evidence>
<dbReference type="Proteomes" id="UP000007490">
    <property type="component" value="Chromosome"/>
</dbReference>
<dbReference type="PIRSF" id="PIRSF005859">
    <property type="entry name" value="PBR"/>
    <property type="match status" value="1"/>
</dbReference>
<keyword evidence="4 6" id="KW-1133">Transmembrane helix</keyword>
<feature type="transmembrane region" description="Helical" evidence="6">
    <location>
        <begin position="51"/>
        <end position="71"/>
    </location>
</feature>
<dbReference type="HOGENOM" id="CLU_091805_2_0_2"/>
<name>F0T9F9_METLA</name>
<dbReference type="CDD" id="cd15904">
    <property type="entry name" value="TSPO_MBR"/>
    <property type="match status" value="1"/>
</dbReference>
<evidence type="ECO:0000256" key="3">
    <source>
        <dbReference type="ARBA" id="ARBA00022692"/>
    </source>
</evidence>
<sequence length="162" mass="18509">MEKFNIKELPLLIGSLMIPFLVASLGSYFTFSNITTWYAVLAKPFWAPPNWIFGPVWTVLYFLMGIALFLILRKGLYRQDVKFAVLIFGIQLALNLIWSIVFFGAHSLFGGFIVIMFLWIAIFANIIAFGVLSRNAGLLLIPYIIWVSIASYLNYTVYLLNH</sequence>
<evidence type="ECO:0000256" key="5">
    <source>
        <dbReference type="ARBA" id="ARBA00023136"/>
    </source>
</evidence>
<dbReference type="GO" id="GO:0033013">
    <property type="term" value="P:tetrapyrrole metabolic process"/>
    <property type="evidence" value="ECO:0007669"/>
    <property type="project" value="UniProtKB-ARBA"/>
</dbReference>
<evidence type="ECO:0000313" key="8">
    <source>
        <dbReference type="Proteomes" id="UP000007490"/>
    </source>
</evidence>
<evidence type="ECO:0000256" key="1">
    <source>
        <dbReference type="ARBA" id="ARBA00004141"/>
    </source>
</evidence>
<feature type="transmembrane region" description="Helical" evidence="6">
    <location>
        <begin position="12"/>
        <end position="31"/>
    </location>
</feature>
<dbReference type="AlphaFoldDB" id="F0T9F9"/>
<dbReference type="GeneID" id="10276893"/>
<dbReference type="Gene3D" id="1.20.1260.100">
    <property type="entry name" value="TspO/MBR protein"/>
    <property type="match status" value="1"/>
</dbReference>
<feature type="transmembrane region" description="Helical" evidence="6">
    <location>
        <begin position="83"/>
        <end position="103"/>
    </location>
</feature>
<feature type="transmembrane region" description="Helical" evidence="6">
    <location>
        <begin position="109"/>
        <end position="132"/>
    </location>
</feature>
<dbReference type="GO" id="GO:0016020">
    <property type="term" value="C:membrane"/>
    <property type="evidence" value="ECO:0007669"/>
    <property type="project" value="UniProtKB-SubCell"/>
</dbReference>
<feature type="transmembrane region" description="Helical" evidence="6">
    <location>
        <begin position="139"/>
        <end position="160"/>
    </location>
</feature>
<gene>
    <name evidence="7" type="ordered locus">Metbo_0455</name>
</gene>
<dbReference type="eggNOG" id="arCOG04434">
    <property type="taxonomic scope" value="Archaea"/>
</dbReference>
<protein>
    <submittedName>
        <fullName evidence="7">TspO and MBR like protein</fullName>
    </submittedName>
</protein>
<reference evidence="7 8" key="2">
    <citation type="journal article" date="2014" name="Int. J. Syst. Evol. Microbiol.">
        <title>Methanobacterium paludis sp. nov. and a novel strain of Methanobacterium lacus isolated from northern peatlands.</title>
        <authorList>
            <person name="Cadillo-Quiroz H."/>
            <person name="Brauer S.L."/>
            <person name="Goodson N."/>
            <person name="Yavitt J.B."/>
            <person name="Zinder S.H."/>
        </authorList>
    </citation>
    <scope>NUCLEOTIDE SEQUENCE [LARGE SCALE GENOMIC DNA]</scope>
    <source>
        <strain evidence="7 8">AL-21</strain>
    </source>
</reference>
<dbReference type="Pfam" id="PF03073">
    <property type="entry name" value="TspO_MBR"/>
    <property type="match status" value="1"/>
</dbReference>
<dbReference type="PANTHER" id="PTHR10057:SF0">
    <property type="entry name" value="TRANSLOCATOR PROTEIN"/>
    <property type="match status" value="1"/>
</dbReference>
<evidence type="ECO:0000313" key="7">
    <source>
        <dbReference type="EMBL" id="ADZ08707.1"/>
    </source>
</evidence>
<dbReference type="RefSeq" id="WP_013644058.1">
    <property type="nucleotide sequence ID" value="NC_015216.1"/>
</dbReference>
<dbReference type="InterPro" id="IPR004307">
    <property type="entry name" value="TspO_MBR"/>
</dbReference>
<keyword evidence="3 6" id="KW-0812">Transmembrane</keyword>
<reference evidence="8" key="1">
    <citation type="submission" date="2011-02" db="EMBL/GenBank/DDBJ databases">
        <title>Complete sequence of Methanobacterium sp. AL-21.</title>
        <authorList>
            <consortium name="US DOE Joint Genome Institute"/>
            <person name="Lucas S."/>
            <person name="Copeland A."/>
            <person name="Lapidus A."/>
            <person name="Cheng J.-F."/>
            <person name="Goodwin L."/>
            <person name="Pitluck S."/>
            <person name="Chertkov O."/>
            <person name="Detter J.C."/>
            <person name="Han C."/>
            <person name="Tapia R."/>
            <person name="Land M."/>
            <person name="Hauser L."/>
            <person name="Kyrpides N."/>
            <person name="Ivanova N."/>
            <person name="Mikhailova N."/>
            <person name="Pagani I."/>
            <person name="Cadillo-Quiroz H."/>
            <person name="Imachi H."/>
            <person name="Zinder S."/>
            <person name="Liu W."/>
            <person name="Woyke T."/>
        </authorList>
    </citation>
    <scope>NUCLEOTIDE SEQUENCE [LARGE SCALE GENOMIC DNA]</scope>
    <source>
        <strain evidence="8">AL-21</strain>
    </source>
</reference>
<dbReference type="PANTHER" id="PTHR10057">
    <property type="entry name" value="PERIPHERAL-TYPE BENZODIAZEPINE RECEPTOR"/>
    <property type="match status" value="1"/>
</dbReference>
<dbReference type="FunFam" id="1.20.1260.100:FF:000001">
    <property type="entry name" value="translocator protein 2"/>
    <property type="match status" value="1"/>
</dbReference>
<keyword evidence="5 6" id="KW-0472">Membrane</keyword>